<dbReference type="PRINTS" id="PR00077">
    <property type="entry name" value="GPDHDRGNASE"/>
</dbReference>
<comment type="catalytic activity">
    <reaction evidence="13">
        <text>sn-glycerol 3-phosphate + NAD(+) = dihydroxyacetone phosphate + NADH + H(+)</text>
        <dbReference type="Rhea" id="RHEA:11092"/>
        <dbReference type="ChEBI" id="CHEBI:15378"/>
        <dbReference type="ChEBI" id="CHEBI:57540"/>
        <dbReference type="ChEBI" id="CHEBI:57597"/>
        <dbReference type="ChEBI" id="CHEBI:57642"/>
        <dbReference type="ChEBI" id="CHEBI:57945"/>
        <dbReference type="EC" id="1.1.1.94"/>
    </reaction>
</comment>
<dbReference type="GO" id="GO:0005975">
    <property type="term" value="P:carbohydrate metabolic process"/>
    <property type="evidence" value="ECO:0007669"/>
    <property type="project" value="InterPro"/>
</dbReference>
<dbReference type="FunFam" id="1.10.1040.10:FF:000001">
    <property type="entry name" value="Glycerol-3-phosphate dehydrogenase [NAD(P)+]"/>
    <property type="match status" value="1"/>
</dbReference>
<name>A0A1Z2XUQ9_9FIRM</name>
<reference evidence="21 23" key="3">
    <citation type="submission" date="2020-11" db="EMBL/GenBank/DDBJ databases">
        <title>Closed and high quality bacterial genomes of the OMM12 community.</title>
        <authorList>
            <person name="Marbouty M."/>
            <person name="Lamy-Besnier Q."/>
            <person name="Debarbieux L."/>
            <person name="Koszul R."/>
        </authorList>
    </citation>
    <scope>NUCLEOTIDE SEQUENCE [LARGE SCALE GENOMIC DNA]</scope>
    <source>
        <strain evidence="21 23">KB18</strain>
    </source>
</reference>
<keyword evidence="13" id="KW-0963">Cytoplasm</keyword>
<comment type="catalytic activity">
    <reaction evidence="9">
        <text>sn-glycerol 3-phosphate + NADP(+) = dihydroxyacetone phosphate + NADPH + H(+)</text>
        <dbReference type="Rhea" id="RHEA:11096"/>
        <dbReference type="ChEBI" id="CHEBI:15378"/>
        <dbReference type="ChEBI" id="CHEBI:57597"/>
        <dbReference type="ChEBI" id="CHEBI:57642"/>
        <dbReference type="ChEBI" id="CHEBI:57783"/>
        <dbReference type="ChEBI" id="CHEBI:58349"/>
        <dbReference type="EC" id="1.1.1.94"/>
    </reaction>
    <physiologicalReaction direction="right-to-left" evidence="9">
        <dbReference type="Rhea" id="RHEA:11098"/>
    </physiologicalReaction>
</comment>
<dbReference type="NCBIfam" id="NF000942">
    <property type="entry name" value="PRK00094.1-4"/>
    <property type="match status" value="1"/>
</dbReference>
<dbReference type="Gene3D" id="1.10.1040.10">
    <property type="entry name" value="N-(1-d-carboxylethyl)-l-norvaline Dehydrogenase, domain 2"/>
    <property type="match status" value="1"/>
</dbReference>
<feature type="binding site" evidence="13">
    <location>
        <position position="257"/>
    </location>
    <ligand>
        <name>NADPH</name>
        <dbReference type="ChEBI" id="CHEBI:57783"/>
    </ligand>
</feature>
<evidence type="ECO:0000256" key="17">
    <source>
        <dbReference type="RuleBase" id="RU000437"/>
    </source>
</evidence>
<reference evidence="22" key="2">
    <citation type="submission" date="2017-05" db="EMBL/GenBank/DDBJ databases">
        <title>Improved OligoMM genomes.</title>
        <authorList>
            <person name="Garzetti D."/>
        </authorList>
    </citation>
    <scope>NUCLEOTIDE SEQUENCE [LARGE SCALE GENOMIC DNA]</scope>
    <source>
        <strain evidence="22">KB18</strain>
    </source>
</reference>
<keyword evidence="2 13" id="KW-0444">Lipid biosynthesis</keyword>
<sequence>MKRITVLGAGTWGTALARMLSNTGSVVTVWSALDSEVSTLSETRAHPNLPGVELPRELIFTGSMEEACREMDLLLFAVPSPYVRETTRRAAPYIGPGQLIADAAKGIEAGTLLTMTGVIADELKKAGAGPARLVALSGPTHAEEVARDMPTTIVSASPDPEAARQVQDLCMNTCMRVYTNPDIRGVELCGAVKNVIALASGISLGLGYGDNTKAAIITRGLAELTRLGCAMGCDRQTFTGLGGIGDLIVTATSIHSRNNRCGQLIGGGLTPEEAVERTGMVVEGLHALPAVLELSRRYKVEMPIVEAVESIIHGGVPPAMAVRELMSRDRKGEEVY</sequence>
<feature type="binding site" evidence="13">
    <location>
        <position position="257"/>
    </location>
    <ligand>
        <name>sn-glycerol 3-phosphate</name>
        <dbReference type="ChEBI" id="CHEBI:57597"/>
    </ligand>
</feature>
<dbReference type="Pfam" id="PF01210">
    <property type="entry name" value="NAD_Gly3P_dh_N"/>
    <property type="match status" value="1"/>
</dbReference>
<proteinExistence type="inferred from homology"/>
<dbReference type="PANTHER" id="PTHR11728:SF1">
    <property type="entry name" value="GLYCEROL-3-PHOSPHATE DEHYDROGENASE [NAD(+)] 2, CHLOROPLASTIC"/>
    <property type="match status" value="1"/>
</dbReference>
<evidence type="ECO:0000256" key="12">
    <source>
        <dbReference type="ARBA" id="ARBA00080511"/>
    </source>
</evidence>
<keyword evidence="8 13" id="KW-1208">Phospholipid metabolism</keyword>
<evidence type="ECO:0000313" key="23">
    <source>
        <dbReference type="Proteomes" id="UP000596035"/>
    </source>
</evidence>
<comment type="subcellular location">
    <subcellularLocation>
        <location evidence="13">Cytoplasm</location>
    </subcellularLocation>
</comment>
<keyword evidence="7 13" id="KW-0594">Phospholipid biosynthesis</keyword>
<protein>
    <recommendedName>
        <fullName evidence="11 13">Glycerol-3-phosphate dehydrogenase [NAD(P)+]</fullName>
        <ecNumber evidence="10 13">1.1.1.94</ecNumber>
    </recommendedName>
    <alternativeName>
        <fullName evidence="13">NAD(P)(+)-dependent glycerol-3-phosphate dehydrogenase</fullName>
    </alternativeName>
    <alternativeName>
        <fullName evidence="12 13">NAD(P)H-dependent dihydroxyacetone-phosphate reductase</fullName>
    </alternativeName>
</protein>
<dbReference type="EC" id="1.1.1.94" evidence="10 13"/>
<dbReference type="GO" id="GO:0047952">
    <property type="term" value="F:glycerol-3-phosphate dehydrogenase [NAD(P)+] activity"/>
    <property type="evidence" value="ECO:0007669"/>
    <property type="project" value="UniProtKB-UniRule"/>
</dbReference>
<gene>
    <name evidence="13 20" type="primary">gpsA</name>
    <name evidence="20" type="ORF">ADH66_16610</name>
    <name evidence="21" type="ORF">I5Q82_06995</name>
</gene>
<evidence type="ECO:0000256" key="6">
    <source>
        <dbReference type="ARBA" id="ARBA00023098"/>
    </source>
</evidence>
<dbReference type="SUPFAM" id="SSF51735">
    <property type="entry name" value="NAD(P)-binding Rossmann-fold domains"/>
    <property type="match status" value="1"/>
</dbReference>
<evidence type="ECO:0000256" key="3">
    <source>
        <dbReference type="ARBA" id="ARBA00022857"/>
    </source>
</evidence>
<comment type="pathway">
    <text evidence="13">Membrane lipid metabolism; glycerophospholipid metabolism.</text>
</comment>
<evidence type="ECO:0000256" key="14">
    <source>
        <dbReference type="PIRSR" id="PIRSR000114-1"/>
    </source>
</evidence>
<reference evidence="20" key="1">
    <citation type="journal article" date="2017" name="Genome Announc.">
        <title>High-Quality Whole-Genome Sequences of the Oligo-Mouse-Microbiota Bacterial Community.</title>
        <authorList>
            <person name="Garzetti D."/>
            <person name="Brugiroux S."/>
            <person name="Bunk B."/>
            <person name="Pukall R."/>
            <person name="McCoy K.D."/>
            <person name="Macpherson A.J."/>
            <person name="Stecher B."/>
        </authorList>
    </citation>
    <scope>NUCLEOTIDE SEQUENCE</scope>
    <source>
        <strain evidence="20">KB18</strain>
    </source>
</reference>
<dbReference type="InterPro" id="IPR006109">
    <property type="entry name" value="G3P_DH_NAD-dep_C"/>
</dbReference>
<dbReference type="EMBL" id="CP021422">
    <property type="protein sequence ID" value="ASB42141.1"/>
    <property type="molecule type" value="Genomic_DNA"/>
</dbReference>
<feature type="binding site" evidence="16">
    <location>
        <position position="257"/>
    </location>
    <ligand>
        <name>NAD(+)</name>
        <dbReference type="ChEBI" id="CHEBI:57540"/>
    </ligand>
</feature>
<feature type="binding site" evidence="13">
    <location>
        <position position="193"/>
    </location>
    <ligand>
        <name>sn-glycerol 3-phosphate</name>
        <dbReference type="ChEBI" id="CHEBI:57597"/>
    </ligand>
</feature>
<dbReference type="InterPro" id="IPR013328">
    <property type="entry name" value="6PGD_dom2"/>
</dbReference>
<dbReference type="PROSITE" id="PS00957">
    <property type="entry name" value="NAD_G3PDH"/>
    <property type="match status" value="1"/>
</dbReference>
<feature type="binding site" evidence="13">
    <location>
        <position position="246"/>
    </location>
    <ligand>
        <name>sn-glycerol 3-phosphate</name>
        <dbReference type="ChEBI" id="CHEBI:57597"/>
    </ligand>
</feature>
<accession>A0A1Z2XUQ9</accession>
<dbReference type="Gene3D" id="3.40.50.720">
    <property type="entry name" value="NAD(P)-binding Rossmann-like Domain"/>
    <property type="match status" value="1"/>
</dbReference>
<evidence type="ECO:0000259" key="19">
    <source>
        <dbReference type="Pfam" id="PF07479"/>
    </source>
</evidence>
<keyword evidence="6 13" id="KW-0443">Lipid metabolism</keyword>
<feature type="domain" description="Glycerol-3-phosphate dehydrogenase NAD-dependent N-terminal" evidence="18">
    <location>
        <begin position="4"/>
        <end position="162"/>
    </location>
</feature>
<evidence type="ECO:0000256" key="13">
    <source>
        <dbReference type="HAMAP-Rule" id="MF_00394"/>
    </source>
</evidence>
<evidence type="ECO:0000256" key="1">
    <source>
        <dbReference type="ARBA" id="ARBA00011009"/>
    </source>
</evidence>
<keyword evidence="3 13" id="KW-0521">NADP</keyword>
<dbReference type="RefSeq" id="WP_066538563.1">
    <property type="nucleotide sequence ID" value="NZ_CP021422.1"/>
</dbReference>
<evidence type="ECO:0000256" key="4">
    <source>
        <dbReference type="ARBA" id="ARBA00023002"/>
    </source>
</evidence>
<dbReference type="GO" id="GO:0046168">
    <property type="term" value="P:glycerol-3-phosphate catabolic process"/>
    <property type="evidence" value="ECO:0007669"/>
    <property type="project" value="InterPro"/>
</dbReference>
<feature type="binding site" evidence="13">
    <location>
        <position position="105"/>
    </location>
    <ligand>
        <name>NADPH</name>
        <dbReference type="ChEBI" id="CHEBI:57783"/>
    </ligand>
</feature>
<evidence type="ECO:0000256" key="9">
    <source>
        <dbReference type="ARBA" id="ARBA00052716"/>
    </source>
</evidence>
<comment type="caution">
    <text evidence="13">Lacks conserved residue(s) required for the propagation of feature annotation.</text>
</comment>
<dbReference type="PANTHER" id="PTHR11728">
    <property type="entry name" value="GLYCEROL-3-PHOSPHATE DEHYDROGENASE"/>
    <property type="match status" value="1"/>
</dbReference>
<feature type="binding site" evidence="13">
    <location>
        <position position="11"/>
    </location>
    <ligand>
        <name>NADPH</name>
        <dbReference type="ChEBI" id="CHEBI:57783"/>
    </ligand>
</feature>
<keyword evidence="4 13" id="KW-0560">Oxidoreductase</keyword>
<evidence type="ECO:0000256" key="7">
    <source>
        <dbReference type="ARBA" id="ARBA00023209"/>
    </source>
</evidence>
<feature type="domain" description="Glycerol-3-phosphate dehydrogenase NAD-dependent C-terminal" evidence="19">
    <location>
        <begin position="182"/>
        <end position="322"/>
    </location>
</feature>
<evidence type="ECO:0000259" key="18">
    <source>
        <dbReference type="Pfam" id="PF01210"/>
    </source>
</evidence>
<feature type="binding site" evidence="13">
    <location>
        <position position="258"/>
    </location>
    <ligand>
        <name>sn-glycerol 3-phosphate</name>
        <dbReference type="ChEBI" id="CHEBI:57597"/>
    </ligand>
</feature>
<organism evidence="21 23">
    <name type="scientific">Acutalibacter muris</name>
    <dbReference type="NCBI Taxonomy" id="1796620"/>
    <lineage>
        <taxon>Bacteria</taxon>
        <taxon>Bacillati</taxon>
        <taxon>Bacillota</taxon>
        <taxon>Clostridia</taxon>
        <taxon>Eubacteriales</taxon>
        <taxon>Acutalibacteraceae</taxon>
        <taxon>Acutalibacter</taxon>
    </lineage>
</organism>
<keyword evidence="5 13" id="KW-0520">NAD</keyword>
<feature type="binding site" evidence="13">
    <location>
        <position position="281"/>
    </location>
    <ligand>
        <name>NADPH</name>
        <dbReference type="ChEBI" id="CHEBI:57783"/>
    </ligand>
</feature>
<feature type="binding site" evidence="15">
    <location>
        <position position="105"/>
    </location>
    <ligand>
        <name>substrate</name>
    </ligand>
</feature>
<dbReference type="GO" id="GO:0051287">
    <property type="term" value="F:NAD binding"/>
    <property type="evidence" value="ECO:0007669"/>
    <property type="project" value="InterPro"/>
</dbReference>
<feature type="binding site" evidence="13">
    <location>
        <position position="138"/>
    </location>
    <ligand>
        <name>sn-glycerol 3-phosphate</name>
        <dbReference type="ChEBI" id="CHEBI:57597"/>
    </ligand>
</feature>
<feature type="binding site" evidence="13">
    <location>
        <position position="283"/>
    </location>
    <ligand>
        <name>NADPH</name>
        <dbReference type="ChEBI" id="CHEBI:57783"/>
    </ligand>
</feature>
<dbReference type="Proteomes" id="UP000196710">
    <property type="component" value="Chromosome"/>
</dbReference>
<feature type="binding site" evidence="13">
    <location>
        <position position="142"/>
    </location>
    <ligand>
        <name>NADPH</name>
        <dbReference type="ChEBI" id="CHEBI:57783"/>
    </ligand>
</feature>
<dbReference type="AlphaFoldDB" id="A0A1Z2XUQ9"/>
<dbReference type="NCBIfam" id="NF000940">
    <property type="entry name" value="PRK00094.1-2"/>
    <property type="match status" value="1"/>
</dbReference>
<dbReference type="PIRSF" id="PIRSF000114">
    <property type="entry name" value="Glycerol-3-P_dh"/>
    <property type="match status" value="1"/>
</dbReference>
<feature type="binding site" evidence="13">
    <location>
        <position position="105"/>
    </location>
    <ligand>
        <name>sn-glycerol 3-phosphate</name>
        <dbReference type="ChEBI" id="CHEBI:57597"/>
    </ligand>
</feature>
<evidence type="ECO:0000256" key="2">
    <source>
        <dbReference type="ARBA" id="ARBA00022516"/>
    </source>
</evidence>
<feature type="binding site" evidence="16">
    <location>
        <position position="142"/>
    </location>
    <ligand>
        <name>NAD(+)</name>
        <dbReference type="ChEBI" id="CHEBI:57540"/>
    </ligand>
</feature>
<dbReference type="InterPro" id="IPR008927">
    <property type="entry name" value="6-PGluconate_DH-like_C_sf"/>
</dbReference>
<evidence type="ECO:0000313" key="22">
    <source>
        <dbReference type="Proteomes" id="UP000196710"/>
    </source>
</evidence>
<dbReference type="HAMAP" id="MF_00394">
    <property type="entry name" value="NAD_Glyc3P_dehydrog"/>
    <property type="match status" value="1"/>
</dbReference>
<feature type="binding site" evidence="13">
    <location>
        <position position="256"/>
    </location>
    <ligand>
        <name>sn-glycerol 3-phosphate</name>
        <dbReference type="ChEBI" id="CHEBI:57597"/>
    </ligand>
</feature>
<comment type="function">
    <text evidence="13">Catalyzes the reduction of the glycolytic intermediate dihydroxyacetone phosphate (DHAP) to sn-glycerol 3-phosphate (G3P), the key precursor for phospholipid synthesis.</text>
</comment>
<dbReference type="InterPro" id="IPR006168">
    <property type="entry name" value="G3P_DH_NAD-dep"/>
</dbReference>
<dbReference type="GO" id="GO:0006650">
    <property type="term" value="P:glycerophospholipid metabolic process"/>
    <property type="evidence" value="ECO:0007669"/>
    <property type="project" value="UniProtKB-UniRule"/>
</dbReference>
<feature type="binding site" evidence="13">
    <location>
        <position position="140"/>
    </location>
    <ligand>
        <name>sn-glycerol 3-phosphate</name>
        <dbReference type="ChEBI" id="CHEBI:57597"/>
    </ligand>
</feature>
<dbReference type="FunFam" id="3.40.50.720:FF:000019">
    <property type="entry name" value="Glycerol-3-phosphate dehydrogenase [NAD(P)+]"/>
    <property type="match status" value="1"/>
</dbReference>
<feature type="binding site" evidence="15">
    <location>
        <begin position="257"/>
        <end position="258"/>
    </location>
    <ligand>
        <name>substrate</name>
    </ligand>
</feature>
<evidence type="ECO:0000256" key="11">
    <source>
        <dbReference type="ARBA" id="ARBA00069372"/>
    </source>
</evidence>
<evidence type="ECO:0000256" key="16">
    <source>
        <dbReference type="PIRSR" id="PIRSR000114-3"/>
    </source>
</evidence>
<evidence type="ECO:0000256" key="10">
    <source>
        <dbReference type="ARBA" id="ARBA00066687"/>
    </source>
</evidence>
<dbReference type="InterPro" id="IPR011128">
    <property type="entry name" value="G3P_DH_NAD-dep_N"/>
</dbReference>
<feature type="binding site" evidence="16">
    <location>
        <begin position="8"/>
        <end position="13"/>
    </location>
    <ligand>
        <name>NAD(+)</name>
        <dbReference type="ChEBI" id="CHEBI:57540"/>
    </ligand>
</feature>
<evidence type="ECO:0000256" key="5">
    <source>
        <dbReference type="ARBA" id="ARBA00023027"/>
    </source>
</evidence>
<keyword evidence="22" id="KW-1185">Reference proteome</keyword>
<feature type="binding site" evidence="13">
    <location>
        <position position="12"/>
    </location>
    <ligand>
        <name>NADPH</name>
        <dbReference type="ChEBI" id="CHEBI:57783"/>
    </ligand>
</feature>
<feature type="active site" description="Proton acceptor" evidence="13 14">
    <location>
        <position position="193"/>
    </location>
</feature>
<dbReference type="Proteomes" id="UP000596035">
    <property type="component" value="Chromosome"/>
</dbReference>
<evidence type="ECO:0000313" key="21">
    <source>
        <dbReference type="EMBL" id="QQR31412.1"/>
    </source>
</evidence>
<evidence type="ECO:0000256" key="8">
    <source>
        <dbReference type="ARBA" id="ARBA00023264"/>
    </source>
</evidence>
<dbReference type="Pfam" id="PF07479">
    <property type="entry name" value="NAD_Gly3P_dh_C"/>
    <property type="match status" value="1"/>
</dbReference>
<dbReference type="GO" id="GO:0046167">
    <property type="term" value="P:glycerol-3-phosphate biosynthetic process"/>
    <property type="evidence" value="ECO:0007669"/>
    <property type="project" value="UniProtKB-UniRule"/>
</dbReference>
<keyword evidence="13" id="KW-0547">Nucleotide-binding</keyword>
<evidence type="ECO:0000313" key="20">
    <source>
        <dbReference type="EMBL" id="ASB42141.1"/>
    </source>
</evidence>
<evidence type="ECO:0000256" key="15">
    <source>
        <dbReference type="PIRSR" id="PIRSR000114-2"/>
    </source>
</evidence>
<dbReference type="GO" id="GO:0008654">
    <property type="term" value="P:phospholipid biosynthetic process"/>
    <property type="evidence" value="ECO:0007669"/>
    <property type="project" value="UniProtKB-KW"/>
</dbReference>
<comment type="similarity">
    <text evidence="1 13 17">Belongs to the NAD-dependent glycerol-3-phosphate dehydrogenase family.</text>
</comment>
<dbReference type="SUPFAM" id="SSF48179">
    <property type="entry name" value="6-phosphogluconate dehydrogenase C-terminal domain-like"/>
    <property type="match status" value="1"/>
</dbReference>
<dbReference type="GO" id="GO:0005829">
    <property type="term" value="C:cytosol"/>
    <property type="evidence" value="ECO:0007669"/>
    <property type="project" value="TreeGrafter"/>
</dbReference>
<dbReference type="EMBL" id="CP065321">
    <property type="protein sequence ID" value="QQR31412.1"/>
    <property type="molecule type" value="Genomic_DNA"/>
</dbReference>
<dbReference type="InterPro" id="IPR036291">
    <property type="entry name" value="NAD(P)-bd_dom_sf"/>
</dbReference>
<dbReference type="KEGG" id="amur:ADH66_16610"/>